<gene>
    <name evidence="1" type="ORF">MM415A03939_0012</name>
    <name evidence="2" type="ORF">MM415B03501_0012</name>
</gene>
<dbReference type="AlphaFoldDB" id="A0A6M3JJX9"/>
<protein>
    <submittedName>
        <fullName evidence="1">Uncharacterized protein</fullName>
    </submittedName>
</protein>
<proteinExistence type="predicted"/>
<dbReference type="EMBL" id="MT141768">
    <property type="protein sequence ID" value="QJA70156.1"/>
    <property type="molecule type" value="Genomic_DNA"/>
</dbReference>
<reference evidence="1" key="1">
    <citation type="submission" date="2020-03" db="EMBL/GenBank/DDBJ databases">
        <title>The deep terrestrial virosphere.</title>
        <authorList>
            <person name="Holmfeldt K."/>
            <person name="Nilsson E."/>
            <person name="Simone D."/>
            <person name="Lopez-Fernandez M."/>
            <person name="Wu X."/>
            <person name="de Brujin I."/>
            <person name="Lundin D."/>
            <person name="Andersson A."/>
            <person name="Bertilsson S."/>
            <person name="Dopson M."/>
        </authorList>
    </citation>
    <scope>NUCLEOTIDE SEQUENCE</scope>
    <source>
        <strain evidence="1">MM415A03939</strain>
        <strain evidence="2">MM415B03501</strain>
    </source>
</reference>
<dbReference type="EMBL" id="MT142953">
    <property type="protein sequence ID" value="QJA90994.1"/>
    <property type="molecule type" value="Genomic_DNA"/>
</dbReference>
<evidence type="ECO:0000313" key="1">
    <source>
        <dbReference type="EMBL" id="QJA70156.1"/>
    </source>
</evidence>
<accession>A0A6M3JJX9</accession>
<evidence type="ECO:0000313" key="2">
    <source>
        <dbReference type="EMBL" id="QJA90994.1"/>
    </source>
</evidence>
<organism evidence="1">
    <name type="scientific">viral metagenome</name>
    <dbReference type="NCBI Taxonomy" id="1070528"/>
    <lineage>
        <taxon>unclassified sequences</taxon>
        <taxon>metagenomes</taxon>
        <taxon>organismal metagenomes</taxon>
    </lineage>
</organism>
<sequence length="73" mass="8102">MKVLAHITVELPLDIRDGALYRGKKRITPRVLDSEFTKDDLIEMIKRAGLNAAITTAGKAGQRLVKAEIEVIE</sequence>
<name>A0A6M3JJX9_9ZZZZ</name>